<evidence type="ECO:0000256" key="4">
    <source>
        <dbReference type="ARBA" id="ARBA00022989"/>
    </source>
</evidence>
<dbReference type="Proteomes" id="UP000636793">
    <property type="component" value="Unassembled WGS sequence"/>
</dbReference>
<dbReference type="GO" id="GO:0005315">
    <property type="term" value="F:phosphate transmembrane transporter activity"/>
    <property type="evidence" value="ECO:0007669"/>
    <property type="project" value="InterPro"/>
</dbReference>
<comment type="caution">
    <text evidence="8">The sequence shown here is derived from an EMBL/GenBank/DDBJ whole genome shotgun (WGS) entry which is preliminary data.</text>
</comment>
<organism evidence="8 9">
    <name type="scientific">Flexivirga endophytica</name>
    <dbReference type="NCBI Taxonomy" id="1849103"/>
    <lineage>
        <taxon>Bacteria</taxon>
        <taxon>Bacillati</taxon>
        <taxon>Actinomycetota</taxon>
        <taxon>Actinomycetes</taxon>
        <taxon>Micrococcales</taxon>
        <taxon>Dermacoccaceae</taxon>
        <taxon>Flexivirga</taxon>
    </lineage>
</organism>
<dbReference type="EMBL" id="BMHI01000001">
    <property type="protein sequence ID" value="GGB14711.1"/>
    <property type="molecule type" value="Genomic_DNA"/>
</dbReference>
<feature type="transmembrane region" description="Helical" evidence="6">
    <location>
        <begin position="349"/>
        <end position="369"/>
    </location>
</feature>
<dbReference type="GO" id="GO:0035435">
    <property type="term" value="P:phosphate ion transmembrane transport"/>
    <property type="evidence" value="ECO:0007669"/>
    <property type="project" value="TreeGrafter"/>
</dbReference>
<reference evidence="8" key="1">
    <citation type="journal article" date="2014" name="Int. J. Syst. Evol. Microbiol.">
        <title>Complete genome sequence of Corynebacterium casei LMG S-19264T (=DSM 44701T), isolated from a smear-ripened cheese.</title>
        <authorList>
            <consortium name="US DOE Joint Genome Institute (JGI-PGF)"/>
            <person name="Walter F."/>
            <person name="Albersmeier A."/>
            <person name="Kalinowski J."/>
            <person name="Ruckert C."/>
        </authorList>
    </citation>
    <scope>NUCLEOTIDE SEQUENCE</scope>
    <source>
        <strain evidence="8">CGMCC 1.15085</strain>
    </source>
</reference>
<accession>A0A916SSL5</accession>
<comment type="subcellular location">
    <subcellularLocation>
        <location evidence="1 6">Membrane</location>
        <topology evidence="1 6">Multi-pass membrane protein</topology>
    </subcellularLocation>
</comment>
<comment type="similarity">
    <text evidence="6">Belongs to the inorganic phosphate transporter (PiT) (TC 2.A.20) family.</text>
</comment>
<dbReference type="PANTHER" id="PTHR11101">
    <property type="entry name" value="PHOSPHATE TRANSPORTER"/>
    <property type="match status" value="1"/>
</dbReference>
<keyword evidence="9" id="KW-1185">Reference proteome</keyword>
<name>A0A916SSL5_9MICO</name>
<evidence type="ECO:0000313" key="8">
    <source>
        <dbReference type="EMBL" id="GGB14711.1"/>
    </source>
</evidence>
<evidence type="ECO:0000313" key="9">
    <source>
        <dbReference type="Proteomes" id="UP000636793"/>
    </source>
</evidence>
<keyword evidence="2 6" id="KW-0813">Transport</keyword>
<dbReference type="GO" id="GO:0016020">
    <property type="term" value="C:membrane"/>
    <property type="evidence" value="ECO:0007669"/>
    <property type="project" value="UniProtKB-SubCell"/>
</dbReference>
<keyword evidence="3 6" id="KW-0812">Transmembrane</keyword>
<proteinExistence type="inferred from homology"/>
<evidence type="ECO:0000256" key="7">
    <source>
        <dbReference type="SAM" id="MobiDB-lite"/>
    </source>
</evidence>
<feature type="transmembrane region" description="Helical" evidence="6">
    <location>
        <begin position="119"/>
        <end position="140"/>
    </location>
</feature>
<feature type="transmembrane region" description="Helical" evidence="6">
    <location>
        <begin position="92"/>
        <end position="113"/>
    </location>
</feature>
<evidence type="ECO:0000256" key="3">
    <source>
        <dbReference type="ARBA" id="ARBA00022692"/>
    </source>
</evidence>
<feature type="transmembrane region" description="Helical" evidence="6">
    <location>
        <begin position="50"/>
        <end position="72"/>
    </location>
</feature>
<protein>
    <recommendedName>
        <fullName evidence="6">Phosphate transporter</fullName>
    </recommendedName>
</protein>
<dbReference type="RefSeq" id="WP_188834984.1">
    <property type="nucleotide sequence ID" value="NZ_BMHI01000001.1"/>
</dbReference>
<dbReference type="PANTHER" id="PTHR11101:SF54">
    <property type="entry name" value="LOW-AFFINITY INORGANIC PHOSPHATE TRANSPORTER-RELATED"/>
    <property type="match status" value="1"/>
</dbReference>
<dbReference type="Pfam" id="PF01384">
    <property type="entry name" value="PHO4"/>
    <property type="match status" value="1"/>
</dbReference>
<evidence type="ECO:0000256" key="5">
    <source>
        <dbReference type="ARBA" id="ARBA00023136"/>
    </source>
</evidence>
<evidence type="ECO:0000256" key="2">
    <source>
        <dbReference type="ARBA" id="ARBA00022448"/>
    </source>
</evidence>
<dbReference type="InterPro" id="IPR001204">
    <property type="entry name" value="Phos_transporter"/>
</dbReference>
<sequence>MSAELFILILLVITAVGFDFTNGFHDTGNAMATSIATGALKPKTAVALSAVLNLVGGFLSVEVAVTVTTSVLKIQNDSGGLISGIDAQEAMFIIFAGLIGGIIWNLLTWLLGLPSSSSHALFGGLIGAGLAAIGTSGINWDGLVVKVIIPALLSPLIAGAVAAVGTLGVYALSRKVSEGKQESGFRWGQVATASLVSLAHGTGDAQKTMGVIALALIAHGSLSDHQIQEHGLPVWIIVLCAGAIALGTYIGGWRIIRTLGKGLVEIEAPQGMAAQASAAAIILTSSNLGMALSTTHVATGSIIGTGVGKPGSTVRWGVAGRMAAGWLITLPCAAIGGAVSFYIGHLIGGAVGAIVIFVLLVALAAYIYYRAQQQKVGADNVNADWDDSSKGGSDTASGKKSKVPTV</sequence>
<gene>
    <name evidence="8" type="ORF">GCM10011492_00470</name>
</gene>
<keyword evidence="6" id="KW-0592">Phosphate transport</keyword>
<feature type="region of interest" description="Disordered" evidence="7">
    <location>
        <begin position="384"/>
        <end position="406"/>
    </location>
</feature>
<keyword evidence="5 6" id="KW-0472">Membrane</keyword>
<reference evidence="8" key="2">
    <citation type="submission" date="2020-09" db="EMBL/GenBank/DDBJ databases">
        <authorList>
            <person name="Sun Q."/>
            <person name="Zhou Y."/>
        </authorList>
    </citation>
    <scope>NUCLEOTIDE SEQUENCE</scope>
    <source>
        <strain evidence="8">CGMCC 1.15085</strain>
    </source>
</reference>
<feature type="transmembrane region" description="Helical" evidence="6">
    <location>
        <begin position="232"/>
        <end position="251"/>
    </location>
</feature>
<evidence type="ECO:0000256" key="1">
    <source>
        <dbReference type="ARBA" id="ARBA00004141"/>
    </source>
</evidence>
<feature type="transmembrane region" description="Helical" evidence="6">
    <location>
        <begin position="323"/>
        <end position="343"/>
    </location>
</feature>
<feature type="transmembrane region" description="Helical" evidence="6">
    <location>
        <begin position="147"/>
        <end position="172"/>
    </location>
</feature>
<dbReference type="AlphaFoldDB" id="A0A916SSL5"/>
<evidence type="ECO:0000256" key="6">
    <source>
        <dbReference type="RuleBase" id="RU363058"/>
    </source>
</evidence>
<keyword evidence="4 6" id="KW-1133">Transmembrane helix</keyword>